<evidence type="ECO:0000256" key="1">
    <source>
        <dbReference type="SAM" id="Phobius"/>
    </source>
</evidence>
<protein>
    <submittedName>
        <fullName evidence="2">Uncharacterized protein</fullName>
    </submittedName>
</protein>
<keyword evidence="1" id="KW-0812">Transmembrane</keyword>
<dbReference type="EMBL" id="JBBNAG010000012">
    <property type="protein sequence ID" value="KAK9088533.1"/>
    <property type="molecule type" value="Genomic_DNA"/>
</dbReference>
<keyword evidence="1" id="KW-0472">Membrane</keyword>
<comment type="caution">
    <text evidence="2">The sequence shown here is derived from an EMBL/GenBank/DDBJ whole genome shotgun (WGS) entry which is preliminary data.</text>
</comment>
<feature type="transmembrane region" description="Helical" evidence="1">
    <location>
        <begin position="30"/>
        <end position="48"/>
    </location>
</feature>
<keyword evidence="3" id="KW-1185">Reference proteome</keyword>
<reference evidence="2 3" key="1">
    <citation type="submission" date="2024-01" db="EMBL/GenBank/DDBJ databases">
        <title>Genome assemblies of Stephania.</title>
        <authorList>
            <person name="Yang L."/>
        </authorList>
    </citation>
    <scope>NUCLEOTIDE SEQUENCE [LARGE SCALE GENOMIC DNA]</scope>
    <source>
        <strain evidence="2">JXDWG</strain>
        <tissue evidence="2">Leaf</tissue>
    </source>
</reference>
<proteinExistence type="predicted"/>
<accession>A0AAP0EBJ1</accession>
<evidence type="ECO:0000313" key="2">
    <source>
        <dbReference type="EMBL" id="KAK9088533.1"/>
    </source>
</evidence>
<dbReference type="Proteomes" id="UP001419268">
    <property type="component" value="Unassembled WGS sequence"/>
</dbReference>
<keyword evidence="1" id="KW-1133">Transmembrane helix</keyword>
<organism evidence="2 3">
    <name type="scientific">Stephania cephalantha</name>
    <dbReference type="NCBI Taxonomy" id="152367"/>
    <lineage>
        <taxon>Eukaryota</taxon>
        <taxon>Viridiplantae</taxon>
        <taxon>Streptophyta</taxon>
        <taxon>Embryophyta</taxon>
        <taxon>Tracheophyta</taxon>
        <taxon>Spermatophyta</taxon>
        <taxon>Magnoliopsida</taxon>
        <taxon>Ranunculales</taxon>
        <taxon>Menispermaceae</taxon>
        <taxon>Menispermoideae</taxon>
        <taxon>Cissampelideae</taxon>
        <taxon>Stephania</taxon>
    </lineage>
</organism>
<dbReference type="AlphaFoldDB" id="A0AAP0EBJ1"/>
<sequence length="80" mass="9269">MLNDIRNLGKSLEGSGTSFEVSEIGVARKLAWFVSKLIEIFIYIFFLFCHHLQSFGQSCLLYSIYHDLFLLSFHEFAVMV</sequence>
<evidence type="ECO:0000313" key="3">
    <source>
        <dbReference type="Proteomes" id="UP001419268"/>
    </source>
</evidence>
<name>A0AAP0EBJ1_9MAGN</name>
<gene>
    <name evidence="2" type="ORF">Scep_027615</name>
</gene>